<evidence type="ECO:0000313" key="1">
    <source>
        <dbReference type="EMBL" id="MCZ4089299.1"/>
    </source>
</evidence>
<reference evidence="1" key="1">
    <citation type="submission" date="2022-10" db="EMBL/GenBank/DDBJ databases">
        <title>Whole genome sequencing of three plant growth promoting bacteria isolated from Vachellia tortilis subsp. raddiana in Morocco.</title>
        <authorList>
            <person name="Hnini M."/>
            <person name="Zouagui R."/>
            <person name="Zouagui H."/>
            <person name="Chemao Elfihri M.-W."/>
            <person name="Ibrahimi A."/>
            <person name="Sbabou L."/>
            <person name="Aurag J."/>
        </authorList>
    </citation>
    <scope>NUCLEOTIDE SEQUENCE</scope>
    <source>
        <strain evidence="1">LMR678</strain>
    </source>
</reference>
<evidence type="ECO:0000313" key="2">
    <source>
        <dbReference type="Proteomes" id="UP001079430"/>
    </source>
</evidence>
<dbReference type="EMBL" id="JAPVOI010000004">
    <property type="protein sequence ID" value="MCZ4089299.1"/>
    <property type="molecule type" value="Genomic_DNA"/>
</dbReference>
<proteinExistence type="predicted"/>
<keyword evidence="2" id="KW-1185">Reference proteome</keyword>
<evidence type="ECO:0008006" key="3">
    <source>
        <dbReference type="Google" id="ProtNLM"/>
    </source>
</evidence>
<sequence>MPAKLKEDVRSRLAEILDLSEISQACRPFEQSRALTKDKSVGRYPGD</sequence>
<comment type="caution">
    <text evidence="1">The sequence shown here is derived from an EMBL/GenBank/DDBJ whole genome shotgun (WGS) entry which is preliminary data.</text>
</comment>
<organism evidence="1 2">
    <name type="scientific">Sinorhizobium psoraleae</name>
    <dbReference type="NCBI Taxonomy" id="520838"/>
    <lineage>
        <taxon>Bacteria</taxon>
        <taxon>Pseudomonadati</taxon>
        <taxon>Pseudomonadota</taxon>
        <taxon>Alphaproteobacteria</taxon>
        <taxon>Hyphomicrobiales</taxon>
        <taxon>Rhizobiaceae</taxon>
        <taxon>Sinorhizobium/Ensifer group</taxon>
        <taxon>Sinorhizobium</taxon>
    </lineage>
</organism>
<accession>A0ABT4KBH2</accession>
<protein>
    <recommendedName>
        <fullName evidence="3">Transposase</fullName>
    </recommendedName>
</protein>
<dbReference type="Proteomes" id="UP001079430">
    <property type="component" value="Unassembled WGS sequence"/>
</dbReference>
<gene>
    <name evidence="1" type="ORF">O3W52_04260</name>
</gene>
<name>A0ABT4KBH2_9HYPH</name>